<keyword evidence="5 8" id="KW-1133">Transmembrane helix</keyword>
<dbReference type="HAMAP" id="MF_00509">
    <property type="entry name" value="ZipA"/>
    <property type="match status" value="1"/>
</dbReference>
<feature type="region of interest" description="Disordered" evidence="10">
    <location>
        <begin position="78"/>
        <end position="166"/>
    </location>
</feature>
<keyword evidence="7 8" id="KW-0131">Cell cycle</keyword>
<dbReference type="SUPFAM" id="SSF64383">
    <property type="entry name" value="Cell-division protein ZipA, C-terminal domain"/>
    <property type="match status" value="1"/>
</dbReference>
<evidence type="ECO:0000256" key="2">
    <source>
        <dbReference type="ARBA" id="ARBA00022519"/>
    </source>
</evidence>
<dbReference type="Proteomes" id="UP000235828">
    <property type="component" value="Chromosome A"/>
</dbReference>
<dbReference type="OrthoDB" id="7054914at2"/>
<evidence type="ECO:0000256" key="8">
    <source>
        <dbReference type="HAMAP-Rule" id="MF_00509"/>
    </source>
</evidence>
<feature type="transmembrane region" description="Helical" evidence="8">
    <location>
        <begin position="6"/>
        <end position="25"/>
    </location>
</feature>
<dbReference type="GO" id="GO:0032153">
    <property type="term" value="C:cell division site"/>
    <property type="evidence" value="ECO:0007669"/>
    <property type="project" value="UniProtKB-UniRule"/>
</dbReference>
<dbReference type="GO" id="GO:0005886">
    <property type="term" value="C:plasma membrane"/>
    <property type="evidence" value="ECO:0007669"/>
    <property type="project" value="UniProtKB-SubCell"/>
</dbReference>
<dbReference type="AlphaFoldDB" id="A0A2N8ZBN3"/>
<dbReference type="Gene3D" id="3.30.1400.10">
    <property type="entry name" value="ZipA, C-terminal FtsZ-binding domain"/>
    <property type="match status" value="1"/>
</dbReference>
<evidence type="ECO:0000256" key="1">
    <source>
        <dbReference type="ARBA" id="ARBA00022475"/>
    </source>
</evidence>
<keyword evidence="13" id="KW-1185">Reference proteome</keyword>
<comment type="subunit">
    <text evidence="8">Interacts with FtsZ via their C-terminal domains.</text>
</comment>
<feature type="region of interest" description="Disordered" evidence="10">
    <location>
        <begin position="30"/>
        <end position="55"/>
    </location>
</feature>
<dbReference type="EMBL" id="LT960611">
    <property type="protein sequence ID" value="SON49324.1"/>
    <property type="molecule type" value="Genomic_DNA"/>
</dbReference>
<gene>
    <name evidence="8 12" type="primary">zipA</name>
    <name evidence="12" type="ORF">VTAP4600_A1345</name>
</gene>
<comment type="subcellular location">
    <subcellularLocation>
        <location evidence="8">Cell inner membrane</location>
        <topology evidence="8">Single-pass type I membrane protein</topology>
    </subcellularLocation>
    <text evidence="8">Localizes to the Z ring in an FtsZ-dependent manner.</text>
</comment>
<name>A0A2N8ZBN3_9VIBR</name>
<keyword evidence="6 8" id="KW-0472">Membrane</keyword>
<evidence type="ECO:0000259" key="11">
    <source>
        <dbReference type="SMART" id="SM00771"/>
    </source>
</evidence>
<comment type="similarity">
    <text evidence="8 9">Belongs to the ZipA family.</text>
</comment>
<feature type="compositionally biased region" description="Polar residues" evidence="10">
    <location>
        <begin position="101"/>
        <end position="116"/>
    </location>
</feature>
<feature type="compositionally biased region" description="Polar residues" evidence="10">
    <location>
        <begin position="129"/>
        <end position="144"/>
    </location>
</feature>
<evidence type="ECO:0000256" key="6">
    <source>
        <dbReference type="ARBA" id="ARBA00023136"/>
    </source>
</evidence>
<evidence type="ECO:0000256" key="5">
    <source>
        <dbReference type="ARBA" id="ARBA00022989"/>
    </source>
</evidence>
<dbReference type="InterPro" id="IPR007449">
    <property type="entry name" value="ZipA_FtsZ-bd_C"/>
</dbReference>
<dbReference type="SMART" id="SM00771">
    <property type="entry name" value="ZipA_C"/>
    <property type="match status" value="1"/>
</dbReference>
<dbReference type="InterPro" id="IPR011919">
    <property type="entry name" value="Cell_div_ZipA"/>
</dbReference>
<evidence type="ECO:0000256" key="3">
    <source>
        <dbReference type="ARBA" id="ARBA00022618"/>
    </source>
</evidence>
<dbReference type="GO" id="GO:0000917">
    <property type="term" value="P:division septum assembly"/>
    <property type="evidence" value="ECO:0007669"/>
    <property type="project" value="TreeGrafter"/>
</dbReference>
<keyword evidence="1 8" id="KW-1003">Cell membrane</keyword>
<organism evidence="12 13">
    <name type="scientific">Vibrio tapetis subsp. tapetis</name>
    <dbReference type="NCBI Taxonomy" id="1671868"/>
    <lineage>
        <taxon>Bacteria</taxon>
        <taxon>Pseudomonadati</taxon>
        <taxon>Pseudomonadota</taxon>
        <taxon>Gammaproteobacteria</taxon>
        <taxon>Vibrionales</taxon>
        <taxon>Vibrionaceae</taxon>
        <taxon>Vibrio</taxon>
    </lineage>
</organism>
<feature type="domain" description="ZipA C-terminal FtsZ-binding" evidence="11">
    <location>
        <begin position="176"/>
        <end position="306"/>
    </location>
</feature>
<keyword evidence="2 8" id="KW-0997">Cell inner membrane</keyword>
<dbReference type="RefSeq" id="WP_102522003.1">
    <property type="nucleotide sequence ID" value="NZ_LT960611.1"/>
</dbReference>
<sequence>MQELRLVLIIVGLLAIGALLFHGLWTSKKEGKGKFGSKPLGKLTETEDEKDYSAQRAFAPEDDFEIIKKERKEPEFGALATEPLDFDPLVSSDPLDEVMPSISTNDDVIDSQASQDDVTREIESPVGQELSNNENISSGRTPSASAFDKPLANETSDASELSDSAAEITEVAEEPEMEVIVLNVHCVGDEPFVGTALFDSMLENGLIYGEMDIFHRHSDLSGTGKVLFSVANMMQPGTLAHDDPATFTTKGISFFMTLPCFGEADQNFKVMLRTAQQIADDLGAQVLDETRAILTPNRIDAYRKQVRDFTKRHDAATK</sequence>
<dbReference type="PANTHER" id="PTHR38685:SF1">
    <property type="entry name" value="CELL DIVISION PROTEIN ZIPA"/>
    <property type="match status" value="1"/>
</dbReference>
<dbReference type="InterPro" id="IPR036765">
    <property type="entry name" value="ZipA_FtsZ-bd_C_sf"/>
</dbReference>
<evidence type="ECO:0000256" key="7">
    <source>
        <dbReference type="ARBA" id="ARBA00023306"/>
    </source>
</evidence>
<dbReference type="GO" id="GO:0043093">
    <property type="term" value="P:FtsZ-dependent cytokinesis"/>
    <property type="evidence" value="ECO:0007669"/>
    <property type="project" value="UniProtKB-UniRule"/>
</dbReference>
<accession>A0A2N8ZBN3</accession>
<feature type="compositionally biased region" description="Low complexity" evidence="10">
    <location>
        <begin position="156"/>
        <end position="166"/>
    </location>
</feature>
<dbReference type="NCBIfam" id="TIGR02205">
    <property type="entry name" value="septum_zipA"/>
    <property type="match status" value="1"/>
</dbReference>
<dbReference type="PANTHER" id="PTHR38685">
    <property type="entry name" value="CELL DIVISION PROTEIN ZIPA"/>
    <property type="match status" value="1"/>
</dbReference>
<proteinExistence type="inferred from homology"/>
<evidence type="ECO:0000313" key="13">
    <source>
        <dbReference type="Proteomes" id="UP000235828"/>
    </source>
</evidence>
<dbReference type="KEGG" id="vta:A1345"/>
<evidence type="ECO:0000256" key="10">
    <source>
        <dbReference type="SAM" id="MobiDB-lite"/>
    </source>
</evidence>
<evidence type="ECO:0000256" key="9">
    <source>
        <dbReference type="RuleBase" id="RU003612"/>
    </source>
</evidence>
<evidence type="ECO:0000256" key="4">
    <source>
        <dbReference type="ARBA" id="ARBA00022692"/>
    </source>
</evidence>
<evidence type="ECO:0000313" key="12">
    <source>
        <dbReference type="EMBL" id="SON49324.1"/>
    </source>
</evidence>
<dbReference type="Pfam" id="PF04354">
    <property type="entry name" value="ZipA_C"/>
    <property type="match status" value="1"/>
</dbReference>
<reference evidence="12 13" key="1">
    <citation type="submission" date="2017-10" db="EMBL/GenBank/DDBJ databases">
        <authorList>
            <person name="Banno H."/>
            <person name="Chua N.-H."/>
        </authorList>
    </citation>
    <scope>NUCLEOTIDE SEQUENCE [LARGE SCALE GENOMIC DNA]</scope>
    <source>
        <strain evidence="12">Vibrio tapetis CECT4600</strain>
    </source>
</reference>
<protein>
    <recommendedName>
        <fullName evidence="8 9">Cell division protein ZipA</fullName>
    </recommendedName>
</protein>
<comment type="function">
    <text evidence="8 9">Essential cell division protein that stabilizes the FtsZ protofilaments by cross-linking them and that serves as a cytoplasmic membrane anchor for the Z ring. Also required for the recruitment to the septal ring of downstream cell division proteins.</text>
</comment>
<keyword evidence="4 8" id="KW-0812">Transmembrane</keyword>
<keyword evidence="3 8" id="KW-0132">Cell division</keyword>